<evidence type="ECO:0000313" key="4">
    <source>
        <dbReference type="Proteomes" id="UP000494201"/>
    </source>
</evidence>
<dbReference type="Proteomes" id="UP000494201">
    <property type="component" value="Unassembled WGS sequence"/>
</dbReference>
<protein>
    <submittedName>
        <fullName evidence="2 3">CoA transferase</fullName>
    </submittedName>
</protein>
<accession>A0A6P2G5N7</accession>
<name>A0A6P2G5N7_9BURK</name>
<dbReference type="Gene3D" id="3.40.50.10540">
    <property type="entry name" value="Crotonobetainyl-coa:carnitine coa-transferase, domain 1"/>
    <property type="match status" value="1"/>
</dbReference>
<evidence type="ECO:0000313" key="3">
    <source>
        <dbReference type="EMBL" id="VVU48963.1"/>
    </source>
</evidence>
<dbReference type="Gene3D" id="3.30.1540.10">
    <property type="entry name" value="formyl-coa transferase, domain 3"/>
    <property type="match status" value="1"/>
</dbReference>
<keyword evidence="5" id="KW-1185">Reference proteome</keyword>
<dbReference type="PANTHER" id="PTHR48207">
    <property type="entry name" value="SUCCINATE--HYDROXYMETHYLGLUTARATE COA-TRANSFERASE"/>
    <property type="match status" value="1"/>
</dbReference>
<dbReference type="InterPro" id="IPR044855">
    <property type="entry name" value="CoA-Trfase_III_dom3_sf"/>
</dbReference>
<proteinExistence type="predicted"/>
<organism evidence="3 4">
    <name type="scientific">Burkholderia anthina</name>
    <dbReference type="NCBI Taxonomy" id="179879"/>
    <lineage>
        <taxon>Bacteria</taxon>
        <taxon>Pseudomonadati</taxon>
        <taxon>Pseudomonadota</taxon>
        <taxon>Betaproteobacteria</taxon>
        <taxon>Burkholderiales</taxon>
        <taxon>Burkholderiaceae</taxon>
        <taxon>Burkholderia</taxon>
        <taxon>Burkholderia cepacia complex</taxon>
    </lineage>
</organism>
<dbReference type="EMBL" id="JAFCIQ010000018">
    <property type="protein sequence ID" value="MBM2769292.1"/>
    <property type="molecule type" value="Genomic_DNA"/>
</dbReference>
<dbReference type="Proteomes" id="UP000755577">
    <property type="component" value="Unassembled WGS sequence"/>
</dbReference>
<evidence type="ECO:0000313" key="2">
    <source>
        <dbReference type="EMBL" id="MBM2769292.1"/>
    </source>
</evidence>
<reference evidence="2 5" key="2">
    <citation type="submission" date="2021-02" db="EMBL/GenBank/DDBJ databases">
        <title>Draft genome of the type strains Burkholderia anthina DSM16086.</title>
        <authorList>
            <person name="Hertel R."/>
            <person name="Meissner J."/>
            <person name="Poehlein A."/>
            <person name="Daniel R."/>
            <person name="Commichau F.M."/>
        </authorList>
    </citation>
    <scope>NUCLEOTIDE SEQUENCE [LARGE SCALE GENOMIC DNA]</scope>
    <source>
        <strain evidence="2 5">DSM 16086</strain>
    </source>
</reference>
<dbReference type="InterPro" id="IPR050483">
    <property type="entry name" value="CoA-transferase_III_domain"/>
</dbReference>
<reference evidence="3 4" key="1">
    <citation type="submission" date="2019-09" db="EMBL/GenBank/DDBJ databases">
        <authorList>
            <person name="Depoorter E."/>
        </authorList>
    </citation>
    <scope>NUCLEOTIDE SEQUENCE [LARGE SCALE GENOMIC DNA]</scope>
    <source>
        <strain evidence="3">LMG 20980</strain>
    </source>
</reference>
<dbReference type="AlphaFoldDB" id="A0A6P2G5N7"/>
<dbReference type="EMBL" id="CABVLY010000004">
    <property type="protein sequence ID" value="VVU48963.1"/>
    <property type="molecule type" value="Genomic_DNA"/>
</dbReference>
<dbReference type="SUPFAM" id="SSF89796">
    <property type="entry name" value="CoA-transferase family III (CaiB/BaiF)"/>
    <property type="match status" value="1"/>
</dbReference>
<evidence type="ECO:0000313" key="5">
    <source>
        <dbReference type="Proteomes" id="UP000755577"/>
    </source>
</evidence>
<sequence length="418" mass="44576">MQNEKTSSFQQPLKGLKVLELSQIMAGPVCGLMLADMGADVYKVEKIPYGDDARSYGKASDAGTPPSFMMLNRGKQSIGIDIKSHAGKAVLLRMAGQADVLTENFRPGVIERLGLGYEVLSQLNPALIYCSITGYGREGPLARKGGFDLILQAFSGLISVTGEEDGEPVKPGVSIADVNAGILAALGILAAYVHRLRTGLGQRVDTSLVQASLQQMYWYAAAYFSRGAIAKPSGTAHPLISPYQVYRCRDGRVAIGGANEANWARIAELLGHPEWKADPRFMTPDSRLANRKALERLINDVLATDDVASWLCRFDEASVPAGPVQNVAQALEHEQSKATRMVVEVEAPNGGTTRALGLPIHFNGTTRIASRAAPRVGQDTIDILRRFGFTDGEVGDLIASGIVLQAGASLEAAAATQG</sequence>
<keyword evidence="1 3" id="KW-0808">Transferase</keyword>
<dbReference type="GO" id="GO:0008410">
    <property type="term" value="F:CoA-transferase activity"/>
    <property type="evidence" value="ECO:0007669"/>
    <property type="project" value="TreeGrafter"/>
</dbReference>
<evidence type="ECO:0000256" key="1">
    <source>
        <dbReference type="ARBA" id="ARBA00022679"/>
    </source>
</evidence>
<gene>
    <name evidence="3" type="ORF">BAN20980_01662</name>
    <name evidence="2" type="ORF">JQK92_23015</name>
</gene>
<dbReference type="InterPro" id="IPR003673">
    <property type="entry name" value="CoA-Trfase_fam_III"/>
</dbReference>
<dbReference type="GeneID" id="56499698"/>
<dbReference type="RefSeq" id="WP_174925751.1">
    <property type="nucleotide sequence ID" value="NZ_CABVLY010000004.1"/>
</dbReference>
<dbReference type="Pfam" id="PF02515">
    <property type="entry name" value="CoA_transf_3"/>
    <property type="match status" value="1"/>
</dbReference>
<dbReference type="PANTHER" id="PTHR48207:SF4">
    <property type="entry name" value="BLL6097 PROTEIN"/>
    <property type="match status" value="1"/>
</dbReference>
<dbReference type="InterPro" id="IPR023606">
    <property type="entry name" value="CoA-Trfase_III_dom_1_sf"/>
</dbReference>